<dbReference type="AlphaFoldDB" id="A0A2N1MV05"/>
<organism evidence="1 2">
    <name type="scientific">Rhizophagus irregularis</name>
    <dbReference type="NCBI Taxonomy" id="588596"/>
    <lineage>
        <taxon>Eukaryota</taxon>
        <taxon>Fungi</taxon>
        <taxon>Fungi incertae sedis</taxon>
        <taxon>Mucoromycota</taxon>
        <taxon>Glomeromycotina</taxon>
        <taxon>Glomeromycetes</taxon>
        <taxon>Glomerales</taxon>
        <taxon>Glomeraceae</taxon>
        <taxon>Rhizophagus</taxon>
    </lineage>
</organism>
<name>A0A2N1MV05_9GLOM</name>
<comment type="caution">
    <text evidence="1">The sequence shown here is derived from an EMBL/GenBank/DDBJ whole genome shotgun (WGS) entry which is preliminary data.</text>
</comment>
<dbReference type="EMBL" id="LLXL01001256">
    <property type="protein sequence ID" value="PKK65471.1"/>
    <property type="molecule type" value="Genomic_DNA"/>
</dbReference>
<evidence type="ECO:0000313" key="1">
    <source>
        <dbReference type="EMBL" id="PKK65471.1"/>
    </source>
</evidence>
<dbReference type="Proteomes" id="UP000233469">
    <property type="component" value="Unassembled WGS sequence"/>
</dbReference>
<gene>
    <name evidence="1" type="ORF">RhiirC2_786109</name>
</gene>
<accession>A0A2N1MV05</accession>
<proteinExistence type="predicted"/>
<protein>
    <submittedName>
        <fullName evidence="1">Uncharacterized protein</fullName>
    </submittedName>
</protein>
<evidence type="ECO:0000313" key="2">
    <source>
        <dbReference type="Proteomes" id="UP000233469"/>
    </source>
</evidence>
<sequence length="77" mass="8616">MSEINYDRRNSESEEVGKGHYVAKCLASGREAMVETRDPNLTGQIENDHTTLDDSGTKETIDKFLSRLLHAVARHGI</sequence>
<reference evidence="1 2" key="2">
    <citation type="submission" date="2017-10" db="EMBL/GenBank/DDBJ databases">
        <title>Extensive intraspecific genome diversity in a model arbuscular mycorrhizal fungus.</title>
        <authorList>
            <person name="Chen E.C.H."/>
            <person name="Morin E."/>
            <person name="Baudet D."/>
            <person name="Noel J."/>
            <person name="Ndikumana S."/>
            <person name="Charron P."/>
            <person name="St-Onge C."/>
            <person name="Giorgi J."/>
            <person name="Grigoriev I.V."/>
            <person name="Roux C."/>
            <person name="Martin F.M."/>
            <person name="Corradi N."/>
        </authorList>
    </citation>
    <scope>NUCLEOTIDE SEQUENCE [LARGE SCALE GENOMIC DNA]</scope>
    <source>
        <strain evidence="1 2">C2</strain>
    </source>
</reference>
<reference evidence="1 2" key="1">
    <citation type="submission" date="2016-04" db="EMBL/GenBank/DDBJ databases">
        <title>Genome analyses suggest a sexual origin of heterokaryosis in a supposedly ancient asexual fungus.</title>
        <authorList>
            <person name="Ropars J."/>
            <person name="Sedzielewska K."/>
            <person name="Noel J."/>
            <person name="Charron P."/>
            <person name="Farinelli L."/>
            <person name="Marton T."/>
            <person name="Kruger M."/>
            <person name="Pelin A."/>
            <person name="Brachmann A."/>
            <person name="Corradi N."/>
        </authorList>
    </citation>
    <scope>NUCLEOTIDE SEQUENCE [LARGE SCALE GENOMIC DNA]</scope>
    <source>
        <strain evidence="1 2">C2</strain>
    </source>
</reference>